<proteinExistence type="predicted"/>
<feature type="domain" description="HAMP" evidence="14">
    <location>
        <begin position="312"/>
        <end position="364"/>
    </location>
</feature>
<dbReference type="EMBL" id="CYXO01000022">
    <property type="protein sequence ID" value="CUN23690.1"/>
    <property type="molecule type" value="Genomic_DNA"/>
</dbReference>
<dbReference type="InterPro" id="IPR003660">
    <property type="entry name" value="HAMP_dom"/>
</dbReference>
<dbReference type="GO" id="GO:0000155">
    <property type="term" value="F:phosphorelay sensor kinase activity"/>
    <property type="evidence" value="ECO:0007669"/>
    <property type="project" value="InterPro"/>
</dbReference>
<evidence type="ECO:0000256" key="12">
    <source>
        <dbReference type="SAM" id="Coils"/>
    </source>
</evidence>
<dbReference type="Gene3D" id="6.10.340.10">
    <property type="match status" value="1"/>
</dbReference>
<dbReference type="OrthoDB" id="9809348at2"/>
<dbReference type="Proteomes" id="UP000095597">
    <property type="component" value="Unassembled WGS sequence"/>
</dbReference>
<keyword evidence="7 15" id="KW-0418">Kinase</keyword>
<evidence type="ECO:0000256" key="5">
    <source>
        <dbReference type="ARBA" id="ARBA00022692"/>
    </source>
</evidence>
<protein>
    <submittedName>
        <fullName evidence="15">Probable sensor-like histidine kinase YehU</fullName>
        <ecNumber evidence="15">2.7.13.3</ecNumber>
    </submittedName>
</protein>
<evidence type="ECO:0000256" key="11">
    <source>
        <dbReference type="ARBA" id="ARBA00023136"/>
    </source>
</evidence>
<keyword evidence="9 13" id="KW-1133">Transmembrane helix</keyword>
<organism evidence="15 18">
    <name type="scientific">Dorea longicatena</name>
    <dbReference type="NCBI Taxonomy" id="88431"/>
    <lineage>
        <taxon>Bacteria</taxon>
        <taxon>Bacillati</taxon>
        <taxon>Bacillota</taxon>
        <taxon>Clostridia</taxon>
        <taxon>Lachnospirales</taxon>
        <taxon>Lachnospiraceae</taxon>
        <taxon>Dorea</taxon>
    </lineage>
</organism>
<dbReference type="GO" id="GO:0005524">
    <property type="term" value="F:ATP binding"/>
    <property type="evidence" value="ECO:0007669"/>
    <property type="project" value="UniProtKB-KW"/>
</dbReference>
<evidence type="ECO:0000259" key="14">
    <source>
        <dbReference type="PROSITE" id="PS50885"/>
    </source>
</evidence>
<dbReference type="Pfam" id="PF02518">
    <property type="entry name" value="HATPase_c"/>
    <property type="match status" value="1"/>
</dbReference>
<evidence type="ECO:0000256" key="10">
    <source>
        <dbReference type="ARBA" id="ARBA00023012"/>
    </source>
</evidence>
<keyword evidence="4 15" id="KW-0808">Transferase</keyword>
<dbReference type="SUPFAM" id="SSF55874">
    <property type="entry name" value="ATPase domain of HSP90 chaperone/DNA topoisomerase II/histidine kinase"/>
    <property type="match status" value="1"/>
</dbReference>
<feature type="coiled-coil region" evidence="12">
    <location>
        <begin position="345"/>
        <end position="379"/>
    </location>
</feature>
<dbReference type="InterPro" id="IPR003594">
    <property type="entry name" value="HATPase_dom"/>
</dbReference>
<evidence type="ECO:0000313" key="17">
    <source>
        <dbReference type="Proteomes" id="UP000095380"/>
    </source>
</evidence>
<sequence>MKKSKMSGIQKKYLKYMCTLLILALVLSSICVWTYVRRNMTDVIVDKYEFMNEKMGIALDNLYRKTDAVTAEIILENDVQKSLRNKELQEVEKNALSKYFAYIDLNHVADYCYIDNKRNVYEKSYSQIGYSDFQSSGLREKMGDEYAKTQWIWTRDYLFGTGDEALFIGRYVNSMDYAHEPGIVYLKMNQQFLESVMDKDRKIAKDVAVGIISPEGKTCIRQEPEDLSIEKRTMKKITELTRTKKSGVIVRGKKIEGGILQAYRQEETGMVIFTLVPDMVLNQGMTQILIVLLTIYAVIAVLAFVLSLYASQTFTRPIRQISDAMTSFDGNDFTHTIQIHTDTELDKIGHAYNEMLKNIEEFQNEVKNQQKELRISEMNTLISQINPHFLYNTLDTIYMLARINGEEKTMKMIQALSKYLRLSLSKGREIVTVEDELENVKSYMEIQQIRNENLFRYEIECAEELKTRWILKLILQPIVENAVKYGFCDIFEGGLIRISVTEQAGQLTFSVYNNGTPMEEQMAEKLNGLSEIPVSKMKDSFEDKKHGYGVINIITRLRLKYGEDVRFFYESDTNGTVCVIQIPDDGKENSEQ</sequence>
<dbReference type="InterPro" id="IPR036890">
    <property type="entry name" value="HATPase_C_sf"/>
</dbReference>
<evidence type="ECO:0000256" key="13">
    <source>
        <dbReference type="SAM" id="Phobius"/>
    </source>
</evidence>
<keyword evidence="10" id="KW-0902">Two-component regulatory system</keyword>
<evidence type="ECO:0000256" key="3">
    <source>
        <dbReference type="ARBA" id="ARBA00022553"/>
    </source>
</evidence>
<keyword evidence="2" id="KW-1003">Cell membrane</keyword>
<dbReference type="EC" id="2.7.13.3" evidence="15"/>
<dbReference type="SMART" id="SM00304">
    <property type="entry name" value="HAMP"/>
    <property type="match status" value="1"/>
</dbReference>
<keyword evidence="5 13" id="KW-0812">Transmembrane</keyword>
<dbReference type="PANTHER" id="PTHR34220:SF11">
    <property type="entry name" value="SENSOR PROTEIN KINASE HPTS"/>
    <property type="match status" value="1"/>
</dbReference>
<dbReference type="InterPro" id="IPR050640">
    <property type="entry name" value="Bact_2-comp_sensor_kinase"/>
</dbReference>
<dbReference type="PROSITE" id="PS50885">
    <property type="entry name" value="HAMP"/>
    <property type="match status" value="1"/>
</dbReference>
<dbReference type="Pfam" id="PF00672">
    <property type="entry name" value="HAMP"/>
    <property type="match status" value="1"/>
</dbReference>
<dbReference type="GeneID" id="93135993"/>
<keyword evidence="3" id="KW-0597">Phosphoprotein</keyword>
<evidence type="ECO:0000313" key="16">
    <source>
        <dbReference type="EMBL" id="CUO48530.1"/>
    </source>
</evidence>
<dbReference type="CDD" id="cd06225">
    <property type="entry name" value="HAMP"/>
    <property type="match status" value="1"/>
</dbReference>
<reference evidence="17 18" key="1">
    <citation type="submission" date="2015-09" db="EMBL/GenBank/DDBJ databases">
        <authorList>
            <consortium name="Pathogen Informatics"/>
        </authorList>
    </citation>
    <scope>NUCLEOTIDE SEQUENCE [LARGE SCALE GENOMIC DNA]</scope>
    <source>
        <strain evidence="16 17">2789STDY5608851</strain>
        <strain evidence="15 18">2789STDY5834961</strain>
    </source>
</reference>
<comment type="subcellular location">
    <subcellularLocation>
        <location evidence="1">Cell membrane</location>
        <topology evidence="1">Multi-pass membrane protein</topology>
    </subcellularLocation>
</comment>
<evidence type="ECO:0000256" key="8">
    <source>
        <dbReference type="ARBA" id="ARBA00022840"/>
    </source>
</evidence>
<dbReference type="Gene3D" id="3.30.565.10">
    <property type="entry name" value="Histidine kinase-like ATPase, C-terminal domain"/>
    <property type="match status" value="1"/>
</dbReference>
<accession>A0A173VA79</accession>
<dbReference type="AlphaFoldDB" id="A0A173VA79"/>
<dbReference type="InterPro" id="IPR010559">
    <property type="entry name" value="Sig_transdc_His_kin_internal"/>
</dbReference>
<gene>
    <name evidence="15" type="primary">yehU_1</name>
    <name evidence="16" type="ORF">ERS852408_02275</name>
    <name evidence="15" type="ORF">ERS852573_02729</name>
</gene>
<evidence type="ECO:0000313" key="18">
    <source>
        <dbReference type="Proteomes" id="UP000095597"/>
    </source>
</evidence>
<dbReference type="Proteomes" id="UP000095380">
    <property type="component" value="Unassembled WGS sequence"/>
</dbReference>
<evidence type="ECO:0000256" key="4">
    <source>
        <dbReference type="ARBA" id="ARBA00022679"/>
    </source>
</evidence>
<dbReference type="EMBL" id="CYYM01000015">
    <property type="protein sequence ID" value="CUO48530.1"/>
    <property type="molecule type" value="Genomic_DNA"/>
</dbReference>
<dbReference type="GO" id="GO:0005886">
    <property type="term" value="C:plasma membrane"/>
    <property type="evidence" value="ECO:0007669"/>
    <property type="project" value="UniProtKB-SubCell"/>
</dbReference>
<evidence type="ECO:0000256" key="6">
    <source>
        <dbReference type="ARBA" id="ARBA00022741"/>
    </source>
</evidence>
<dbReference type="SUPFAM" id="SSF158472">
    <property type="entry name" value="HAMP domain-like"/>
    <property type="match status" value="1"/>
</dbReference>
<name>A0A173VA79_9FIRM</name>
<dbReference type="PANTHER" id="PTHR34220">
    <property type="entry name" value="SENSOR HISTIDINE KINASE YPDA"/>
    <property type="match status" value="1"/>
</dbReference>
<keyword evidence="8" id="KW-0067">ATP-binding</keyword>
<keyword evidence="11 13" id="KW-0472">Membrane</keyword>
<keyword evidence="12" id="KW-0175">Coiled coil</keyword>
<evidence type="ECO:0000313" key="15">
    <source>
        <dbReference type="EMBL" id="CUN23690.1"/>
    </source>
</evidence>
<feature type="transmembrane region" description="Helical" evidence="13">
    <location>
        <begin position="288"/>
        <end position="310"/>
    </location>
</feature>
<dbReference type="Pfam" id="PF06580">
    <property type="entry name" value="His_kinase"/>
    <property type="match status" value="1"/>
</dbReference>
<dbReference type="RefSeq" id="WP_006427878.1">
    <property type="nucleotide sequence ID" value="NZ_CP102280.1"/>
</dbReference>
<evidence type="ECO:0000256" key="9">
    <source>
        <dbReference type="ARBA" id="ARBA00022989"/>
    </source>
</evidence>
<evidence type="ECO:0000256" key="1">
    <source>
        <dbReference type="ARBA" id="ARBA00004651"/>
    </source>
</evidence>
<evidence type="ECO:0000256" key="2">
    <source>
        <dbReference type="ARBA" id="ARBA00022475"/>
    </source>
</evidence>
<evidence type="ECO:0000256" key="7">
    <source>
        <dbReference type="ARBA" id="ARBA00022777"/>
    </source>
</evidence>
<keyword evidence="6" id="KW-0547">Nucleotide-binding</keyword>